<keyword evidence="11" id="KW-1185">Reference proteome</keyword>
<dbReference type="Gene3D" id="1.10.1380.10">
    <property type="entry name" value="Neutral endopeptidase , domain2"/>
    <property type="match status" value="1"/>
</dbReference>
<dbReference type="PRINTS" id="PR00786">
    <property type="entry name" value="NEPRILYSIN"/>
</dbReference>
<organism evidence="10 11">
    <name type="scientific">Massarina eburnea CBS 473.64</name>
    <dbReference type="NCBI Taxonomy" id="1395130"/>
    <lineage>
        <taxon>Eukaryota</taxon>
        <taxon>Fungi</taxon>
        <taxon>Dikarya</taxon>
        <taxon>Ascomycota</taxon>
        <taxon>Pezizomycotina</taxon>
        <taxon>Dothideomycetes</taxon>
        <taxon>Pleosporomycetidae</taxon>
        <taxon>Pleosporales</taxon>
        <taxon>Massarineae</taxon>
        <taxon>Massarinaceae</taxon>
        <taxon>Massarina</taxon>
    </lineage>
</organism>
<evidence type="ECO:0000256" key="6">
    <source>
        <dbReference type="ARBA" id="ARBA00022833"/>
    </source>
</evidence>
<evidence type="ECO:0000256" key="5">
    <source>
        <dbReference type="ARBA" id="ARBA00022801"/>
    </source>
</evidence>
<dbReference type="Gene3D" id="3.40.390.10">
    <property type="entry name" value="Collagenase (Catalytic Domain)"/>
    <property type="match status" value="1"/>
</dbReference>
<dbReference type="CDD" id="cd08662">
    <property type="entry name" value="M13"/>
    <property type="match status" value="1"/>
</dbReference>
<dbReference type="GO" id="GO:0046872">
    <property type="term" value="F:metal ion binding"/>
    <property type="evidence" value="ECO:0007669"/>
    <property type="project" value="UniProtKB-KW"/>
</dbReference>
<dbReference type="EMBL" id="MU006802">
    <property type="protein sequence ID" value="KAF2635906.1"/>
    <property type="molecule type" value="Genomic_DNA"/>
</dbReference>
<name>A0A6A6RL38_9PLEO</name>
<dbReference type="InterPro" id="IPR018497">
    <property type="entry name" value="Peptidase_M13_C"/>
</dbReference>
<dbReference type="OrthoDB" id="6475849at2759"/>
<dbReference type="PANTHER" id="PTHR11733:SF167">
    <property type="entry name" value="FI17812P1-RELATED"/>
    <property type="match status" value="1"/>
</dbReference>
<evidence type="ECO:0000259" key="9">
    <source>
        <dbReference type="Pfam" id="PF05649"/>
    </source>
</evidence>
<dbReference type="InterPro" id="IPR042089">
    <property type="entry name" value="Peptidase_M13_dom_2"/>
</dbReference>
<feature type="domain" description="Peptidase M13 C-terminal" evidence="8">
    <location>
        <begin position="513"/>
        <end position="709"/>
    </location>
</feature>
<evidence type="ECO:0000256" key="7">
    <source>
        <dbReference type="ARBA" id="ARBA00023049"/>
    </source>
</evidence>
<comment type="similarity">
    <text evidence="2">Belongs to the peptidase M13 family.</text>
</comment>
<keyword evidence="5" id="KW-0378">Hydrolase</keyword>
<dbReference type="GO" id="GO:0016485">
    <property type="term" value="P:protein processing"/>
    <property type="evidence" value="ECO:0007669"/>
    <property type="project" value="TreeGrafter"/>
</dbReference>
<evidence type="ECO:0000256" key="1">
    <source>
        <dbReference type="ARBA" id="ARBA00001947"/>
    </source>
</evidence>
<evidence type="ECO:0000313" key="11">
    <source>
        <dbReference type="Proteomes" id="UP000799753"/>
    </source>
</evidence>
<dbReference type="GO" id="GO:0005886">
    <property type="term" value="C:plasma membrane"/>
    <property type="evidence" value="ECO:0007669"/>
    <property type="project" value="TreeGrafter"/>
</dbReference>
<dbReference type="SUPFAM" id="SSF55486">
    <property type="entry name" value="Metalloproteases ('zincins'), catalytic domain"/>
    <property type="match status" value="1"/>
</dbReference>
<dbReference type="InterPro" id="IPR024079">
    <property type="entry name" value="MetalloPept_cat_dom_sf"/>
</dbReference>
<evidence type="ECO:0000256" key="2">
    <source>
        <dbReference type="ARBA" id="ARBA00007357"/>
    </source>
</evidence>
<proteinExistence type="inferred from homology"/>
<dbReference type="Pfam" id="PF01431">
    <property type="entry name" value="Peptidase_M13"/>
    <property type="match status" value="1"/>
</dbReference>
<evidence type="ECO:0000256" key="4">
    <source>
        <dbReference type="ARBA" id="ARBA00022723"/>
    </source>
</evidence>
<evidence type="ECO:0000256" key="3">
    <source>
        <dbReference type="ARBA" id="ARBA00022670"/>
    </source>
</evidence>
<dbReference type="PANTHER" id="PTHR11733">
    <property type="entry name" value="ZINC METALLOPROTEASE FAMILY M13 NEPRILYSIN-RELATED"/>
    <property type="match status" value="1"/>
</dbReference>
<dbReference type="Proteomes" id="UP000799753">
    <property type="component" value="Unassembled WGS sequence"/>
</dbReference>
<keyword evidence="6" id="KW-0862">Zinc</keyword>
<gene>
    <name evidence="10" type="ORF">P280DRAFT_410619</name>
</gene>
<comment type="cofactor">
    <cofactor evidence="1">
        <name>Zn(2+)</name>
        <dbReference type="ChEBI" id="CHEBI:29105"/>
    </cofactor>
</comment>
<reference evidence="10" key="1">
    <citation type="journal article" date="2020" name="Stud. Mycol.">
        <title>101 Dothideomycetes genomes: a test case for predicting lifestyles and emergence of pathogens.</title>
        <authorList>
            <person name="Haridas S."/>
            <person name="Albert R."/>
            <person name="Binder M."/>
            <person name="Bloem J."/>
            <person name="Labutti K."/>
            <person name="Salamov A."/>
            <person name="Andreopoulos B."/>
            <person name="Baker S."/>
            <person name="Barry K."/>
            <person name="Bills G."/>
            <person name="Bluhm B."/>
            <person name="Cannon C."/>
            <person name="Castanera R."/>
            <person name="Culley D."/>
            <person name="Daum C."/>
            <person name="Ezra D."/>
            <person name="Gonzalez J."/>
            <person name="Henrissat B."/>
            <person name="Kuo A."/>
            <person name="Liang C."/>
            <person name="Lipzen A."/>
            <person name="Lutzoni F."/>
            <person name="Magnuson J."/>
            <person name="Mondo S."/>
            <person name="Nolan M."/>
            <person name="Ohm R."/>
            <person name="Pangilinan J."/>
            <person name="Park H.-J."/>
            <person name="Ramirez L."/>
            <person name="Alfaro M."/>
            <person name="Sun H."/>
            <person name="Tritt A."/>
            <person name="Yoshinaga Y."/>
            <person name="Zwiers L.-H."/>
            <person name="Turgeon B."/>
            <person name="Goodwin S."/>
            <person name="Spatafora J."/>
            <person name="Crous P."/>
            <person name="Grigoriev I."/>
        </authorList>
    </citation>
    <scope>NUCLEOTIDE SEQUENCE</scope>
    <source>
        <strain evidence="10">CBS 473.64</strain>
    </source>
</reference>
<protein>
    <submittedName>
        <fullName evidence="10">Zincin</fullName>
    </submittedName>
</protein>
<keyword evidence="3" id="KW-0645">Protease</keyword>
<dbReference type="InterPro" id="IPR008753">
    <property type="entry name" value="Peptidase_M13_N"/>
</dbReference>
<keyword evidence="7" id="KW-0482">Metalloprotease</keyword>
<sequence length="717" mass="78706">MQRSYSPSSRRQDQGVCTTDVCKSYAELLLASRATNYTDIDPCTDFATYTCGNWGASHPIRADQSSVDVFSAVSDANTALLISILESPYPTNTTINSTYAGGDATVLDKQNFDKMVTAYDSCMDVDAINEAGAKPLQDILDAYDAFSGLVSGNSTTDLTDRLIWVLRYGGKFNAQARTSASYGFVQATPWVDDENPNITTVALGPGLFGLRSQEYYEDAEATANYTTAIVGMLDVLLPEEDHDTHVSLASGILTLEKALIAAAPNSLDLSDPSDYYNPFSIADADALLPEISFSRLIKAFAPSNYTINSVVVFSPEYFTQVSSILQNTTSEILDAYLEWVLIQTWATRLSDDVSAPYRRFKNELSGLDPDAVSDRSTICLSDIDSNLPWIETAFFIRSAFSPDAKTLGERIITDIRTVFEAKLANYTWMSAEVKTEAIQKVVNMIEKIGYPDISPNIEDPKAVADFYATLNVSASSWFQNGIAYNNFTLARTWDSLLNPTDKYYWVMTGPEVNADYIAPTNDLTFPAGIMQSPFFTLDLPDWANYGAFGAVAGHEVTHAFDNLGSQFDATGAYRNWWDNATLAIFEEKAQCFVEQFSNYTITAPNGTLLHVDGELTLSENIADTGGLSAAYAAWQARESETPNQLLPGLEDYTTEQLFYIAYGNAWCGSSLPAEALRLLYADPHAPGDIRISGTVSNQVGFREAFNCPSKVPACELW</sequence>
<evidence type="ECO:0000259" key="8">
    <source>
        <dbReference type="Pfam" id="PF01431"/>
    </source>
</evidence>
<dbReference type="Pfam" id="PF05649">
    <property type="entry name" value="Peptidase_M13_N"/>
    <property type="match status" value="1"/>
</dbReference>
<keyword evidence="4" id="KW-0479">Metal-binding</keyword>
<dbReference type="InterPro" id="IPR000718">
    <property type="entry name" value="Peptidase_M13"/>
</dbReference>
<dbReference type="PROSITE" id="PS51885">
    <property type="entry name" value="NEPRILYSIN"/>
    <property type="match status" value="1"/>
</dbReference>
<dbReference type="GO" id="GO:0004222">
    <property type="term" value="F:metalloendopeptidase activity"/>
    <property type="evidence" value="ECO:0007669"/>
    <property type="project" value="InterPro"/>
</dbReference>
<feature type="domain" description="Peptidase M13 N-terminal" evidence="9">
    <location>
        <begin position="42"/>
        <end position="451"/>
    </location>
</feature>
<dbReference type="AlphaFoldDB" id="A0A6A6RL38"/>
<evidence type="ECO:0000313" key="10">
    <source>
        <dbReference type="EMBL" id="KAF2635906.1"/>
    </source>
</evidence>
<accession>A0A6A6RL38</accession>